<organism evidence="9 10">
    <name type="scientific">Paraglomus occultum</name>
    <dbReference type="NCBI Taxonomy" id="144539"/>
    <lineage>
        <taxon>Eukaryota</taxon>
        <taxon>Fungi</taxon>
        <taxon>Fungi incertae sedis</taxon>
        <taxon>Mucoromycota</taxon>
        <taxon>Glomeromycotina</taxon>
        <taxon>Glomeromycetes</taxon>
        <taxon>Paraglomerales</taxon>
        <taxon>Paraglomeraceae</taxon>
        <taxon>Paraglomus</taxon>
    </lineage>
</organism>
<gene>
    <name evidence="9" type="ORF">POCULU_LOCUS516</name>
</gene>
<dbReference type="EMBL" id="CAJVPJ010000027">
    <property type="protein sequence ID" value="CAG8460156.1"/>
    <property type="molecule type" value="Genomic_DNA"/>
</dbReference>
<evidence type="ECO:0000313" key="9">
    <source>
        <dbReference type="EMBL" id="CAG8460156.1"/>
    </source>
</evidence>
<keyword evidence="10" id="KW-1185">Reference proteome</keyword>
<accession>A0A9N8VMV1</accession>
<dbReference type="Proteomes" id="UP000789572">
    <property type="component" value="Unassembled WGS sequence"/>
</dbReference>
<comment type="function">
    <text evidence="1">May play a role in chaperone-mediated protein folding.</text>
</comment>
<keyword evidence="6" id="KW-0143">Chaperone</keyword>
<name>A0A9N8VMV1_9GLOM</name>
<evidence type="ECO:0000256" key="3">
    <source>
        <dbReference type="ARBA" id="ARBA00008045"/>
    </source>
</evidence>
<dbReference type="GO" id="GO:0006457">
    <property type="term" value="P:protein folding"/>
    <property type="evidence" value="ECO:0007669"/>
    <property type="project" value="InterPro"/>
</dbReference>
<dbReference type="PANTHER" id="PTHR21162">
    <property type="entry name" value="P53 AND DNA DAMAGE-REGULATED PROTEIN"/>
    <property type="match status" value="1"/>
</dbReference>
<protein>
    <recommendedName>
        <fullName evidence="4">p53 and DNA damage-regulated protein 1</fullName>
    </recommendedName>
</protein>
<dbReference type="SUPFAM" id="SSF46579">
    <property type="entry name" value="Prefoldin"/>
    <property type="match status" value="1"/>
</dbReference>
<comment type="caution">
    <text evidence="9">The sequence shown here is derived from an EMBL/GenBank/DDBJ whole genome shotgun (WGS) entry which is preliminary data.</text>
</comment>
<dbReference type="Gene3D" id="1.10.287.370">
    <property type="match status" value="1"/>
</dbReference>
<comment type="subcellular location">
    <subcellularLocation>
        <location evidence="2">Cytoplasm</location>
    </subcellularLocation>
</comment>
<evidence type="ECO:0000256" key="1">
    <source>
        <dbReference type="ARBA" id="ARBA00003581"/>
    </source>
</evidence>
<sequence>MDILPVLEERERIADEILTDKLAIVDYDRKRNSNREALNKLKKELKNESKVWINLGDMFIRMEKDKVQTLVNKDQQHLDSEISKLHENMKEKSTRLEQIEKGNIERMGGFNLKPIEAKDIYNITRMK</sequence>
<evidence type="ECO:0000313" key="10">
    <source>
        <dbReference type="Proteomes" id="UP000789572"/>
    </source>
</evidence>
<dbReference type="GO" id="GO:0051082">
    <property type="term" value="F:unfolded protein binding"/>
    <property type="evidence" value="ECO:0007669"/>
    <property type="project" value="InterPro"/>
</dbReference>
<dbReference type="GO" id="GO:0005737">
    <property type="term" value="C:cytoplasm"/>
    <property type="evidence" value="ECO:0007669"/>
    <property type="project" value="UniProtKB-SubCell"/>
</dbReference>
<dbReference type="InterPro" id="IPR002777">
    <property type="entry name" value="PFD_beta-like"/>
</dbReference>
<dbReference type="OrthoDB" id="20282at2759"/>
<feature type="coiled-coil region" evidence="8">
    <location>
        <begin position="24"/>
        <end position="51"/>
    </location>
</feature>
<dbReference type="Pfam" id="PF01920">
    <property type="entry name" value="Prefoldin_2"/>
    <property type="match status" value="1"/>
</dbReference>
<proteinExistence type="inferred from homology"/>
<comment type="similarity">
    <text evidence="3">Belongs to the prefoldin subunit beta family.</text>
</comment>
<evidence type="ECO:0000256" key="8">
    <source>
        <dbReference type="SAM" id="Coils"/>
    </source>
</evidence>
<reference evidence="9" key="1">
    <citation type="submission" date="2021-06" db="EMBL/GenBank/DDBJ databases">
        <authorList>
            <person name="Kallberg Y."/>
            <person name="Tangrot J."/>
            <person name="Rosling A."/>
        </authorList>
    </citation>
    <scope>NUCLEOTIDE SEQUENCE</scope>
    <source>
        <strain evidence="9">IA702</strain>
    </source>
</reference>
<comment type="subunit">
    <text evidence="7">Component of the PAQosome complex which is responsible for the biogenesis of several protein complexes and which consists of R2TP complex members RUVBL1, RUVBL2, RPAP3 and PIH1D1, URI complex members PFDN2, PFDN6, PDRG1, UXT and URI1 as well as ASDURF, POLR2E and DNAAF10/WDR92.</text>
</comment>
<evidence type="ECO:0000256" key="2">
    <source>
        <dbReference type="ARBA" id="ARBA00004496"/>
    </source>
</evidence>
<dbReference type="GO" id="GO:0016272">
    <property type="term" value="C:prefoldin complex"/>
    <property type="evidence" value="ECO:0007669"/>
    <property type="project" value="InterPro"/>
</dbReference>
<dbReference type="InterPro" id="IPR009053">
    <property type="entry name" value="Prefoldin"/>
</dbReference>
<evidence type="ECO:0000256" key="6">
    <source>
        <dbReference type="ARBA" id="ARBA00023186"/>
    </source>
</evidence>
<keyword evidence="5" id="KW-0963">Cytoplasm</keyword>
<evidence type="ECO:0000256" key="4">
    <source>
        <dbReference type="ARBA" id="ARBA00016313"/>
    </source>
</evidence>
<dbReference type="AlphaFoldDB" id="A0A9N8VMV1"/>
<evidence type="ECO:0000256" key="5">
    <source>
        <dbReference type="ARBA" id="ARBA00022490"/>
    </source>
</evidence>
<evidence type="ECO:0000256" key="7">
    <source>
        <dbReference type="ARBA" id="ARBA00026022"/>
    </source>
</evidence>
<dbReference type="PANTHER" id="PTHR21162:SF0">
    <property type="entry name" value="P53 AND DNA DAMAGE-REGULATED PROTEIN 1"/>
    <property type="match status" value="1"/>
</dbReference>
<dbReference type="CDD" id="cd22860">
    <property type="entry name" value="PDRG1"/>
    <property type="match status" value="1"/>
</dbReference>
<dbReference type="InterPro" id="IPR030482">
    <property type="entry name" value="PDRG1"/>
</dbReference>
<keyword evidence="8" id="KW-0175">Coiled coil</keyword>